<dbReference type="CTD" id="10884"/>
<proteinExistence type="predicted"/>
<accession>A0AAJ6QQV0</accession>
<dbReference type="GO" id="GO:0005762">
    <property type="term" value="C:mitochondrial large ribosomal subunit"/>
    <property type="evidence" value="ECO:0007669"/>
    <property type="project" value="TreeGrafter"/>
</dbReference>
<gene>
    <name evidence="6" type="primary">LOC100903069</name>
</gene>
<dbReference type="KEGG" id="goe:100903069"/>
<dbReference type="GeneID" id="100903069"/>
<dbReference type="RefSeq" id="XP_003741059.2">
    <property type="nucleotide sequence ID" value="XM_003741011.2"/>
</dbReference>
<dbReference type="AlphaFoldDB" id="A0AAJ6QQV0"/>
<evidence type="ECO:0000256" key="1">
    <source>
        <dbReference type="ARBA" id="ARBA00004173"/>
    </source>
</evidence>
<evidence type="ECO:0000256" key="2">
    <source>
        <dbReference type="ARBA" id="ARBA00022980"/>
    </source>
</evidence>
<keyword evidence="5" id="KW-1185">Reference proteome</keyword>
<sequence>MACRILRAPALARSLCRNFPNPECVPCGETRQTVCLGNLQKRHYNNYKTHGEMAALKTPSDGTLFSEEPEYPEILDMSPEGVALRERQKHYDEVKRMPTAHHKSFILNTERGREEMYYIGDLHYNSLDMYQYATRTTHEMEQPAAETDAQTVDSELVSWIEEAILTSHLTEPQTGESLKFRERNLVRSILDAIRYHYKMADTVVLEEPRIEAFWQHTSFKTNLDETRFEDKENFAPWLQFRGHPQLMISSEIPLEPVIASTSEEIFQAELPIYDYYPEELGMQKKKHRMVSTAGYWCNALQYPLLTLSSMKEVLPSSLDPSIGTDHLNVSERRRRLAAHGLMLNFATAAGSAFSCGFTPFHEVTYPFVAQHVVSDGQNWHFSKYQLDTMAFGPDFSRDKRNFAWSSEEMKLYDSIEDGKLQGLNSSVLSRIVQTVRAPRKTVEDPRPYTDTDVEAEFLARGEKLAKDLAARKFYVSESLDYEIPLWVKIFKMGGEDMPTSPTLKWERPRPKAQHIFQFNKEMYEAEIKGIKERKKRIARDKFFGLRPIWREPRPIGVNPDGRN</sequence>
<dbReference type="PANTHER" id="PTHR13014:SF3">
    <property type="entry name" value="LARGE RIBOSOMAL SUBUNIT PROTEIN ML65"/>
    <property type="match status" value="1"/>
</dbReference>
<evidence type="ECO:0000256" key="4">
    <source>
        <dbReference type="ARBA" id="ARBA00023274"/>
    </source>
</evidence>
<keyword evidence="2 6" id="KW-0689">Ribosomal protein</keyword>
<protein>
    <submittedName>
        <fullName evidence="6">28S ribosomal protein S30, mitochondrial</fullName>
    </submittedName>
</protein>
<evidence type="ECO:0000313" key="5">
    <source>
        <dbReference type="Proteomes" id="UP000694867"/>
    </source>
</evidence>
<dbReference type="InterPro" id="IPR039982">
    <property type="entry name" value="Ribosomal_mL65"/>
</dbReference>
<dbReference type="Proteomes" id="UP000694867">
    <property type="component" value="Unplaced"/>
</dbReference>
<reference evidence="6" key="1">
    <citation type="submission" date="2025-08" db="UniProtKB">
        <authorList>
            <consortium name="RefSeq"/>
        </authorList>
    </citation>
    <scope>IDENTIFICATION</scope>
</reference>
<comment type="subcellular location">
    <subcellularLocation>
        <location evidence="1">Mitochondrion</location>
    </subcellularLocation>
</comment>
<evidence type="ECO:0000313" key="6">
    <source>
        <dbReference type="RefSeq" id="XP_003741059.2"/>
    </source>
</evidence>
<keyword evidence="4" id="KW-0687">Ribonucleoprotein</keyword>
<evidence type="ECO:0000256" key="3">
    <source>
        <dbReference type="ARBA" id="ARBA00023128"/>
    </source>
</evidence>
<keyword evidence="3" id="KW-0496">Mitochondrion</keyword>
<dbReference type="GO" id="GO:0006412">
    <property type="term" value="P:translation"/>
    <property type="evidence" value="ECO:0007669"/>
    <property type="project" value="InterPro"/>
</dbReference>
<name>A0AAJ6QQV0_9ACAR</name>
<dbReference type="PANTHER" id="PTHR13014">
    <property type="entry name" value="MITOCHONDRIAL 28S RIBOSOMAL PROTEIN S30/P52 PRO-APOTOTIC PROTEIN"/>
    <property type="match status" value="1"/>
</dbReference>
<dbReference type="GO" id="GO:0003735">
    <property type="term" value="F:structural constituent of ribosome"/>
    <property type="evidence" value="ECO:0007669"/>
    <property type="project" value="InterPro"/>
</dbReference>
<dbReference type="InterPro" id="IPR010793">
    <property type="entry name" value="Ribosomal_mL37/mL65"/>
</dbReference>
<organism evidence="5 6">
    <name type="scientific">Galendromus occidentalis</name>
    <name type="common">western predatory mite</name>
    <dbReference type="NCBI Taxonomy" id="34638"/>
    <lineage>
        <taxon>Eukaryota</taxon>
        <taxon>Metazoa</taxon>
        <taxon>Ecdysozoa</taxon>
        <taxon>Arthropoda</taxon>
        <taxon>Chelicerata</taxon>
        <taxon>Arachnida</taxon>
        <taxon>Acari</taxon>
        <taxon>Parasitiformes</taxon>
        <taxon>Mesostigmata</taxon>
        <taxon>Gamasina</taxon>
        <taxon>Phytoseioidea</taxon>
        <taxon>Phytoseiidae</taxon>
        <taxon>Typhlodrominae</taxon>
        <taxon>Galendromus</taxon>
    </lineage>
</organism>
<dbReference type="Pfam" id="PF07147">
    <property type="entry name" value="PDCD9"/>
    <property type="match status" value="1"/>
</dbReference>